<accession>A0A8S3XSQ7</accession>
<keyword evidence="2" id="KW-0812">Transmembrane</keyword>
<proteinExistence type="predicted"/>
<keyword evidence="4" id="KW-1185">Reference proteome</keyword>
<protein>
    <submittedName>
        <fullName evidence="3">(apollo) hypothetical protein</fullName>
    </submittedName>
</protein>
<keyword evidence="2" id="KW-0472">Membrane</keyword>
<feature type="transmembrane region" description="Helical" evidence="2">
    <location>
        <begin position="45"/>
        <end position="64"/>
    </location>
</feature>
<comment type="caution">
    <text evidence="3">The sequence shown here is derived from an EMBL/GenBank/DDBJ whole genome shotgun (WGS) entry which is preliminary data.</text>
</comment>
<dbReference type="AlphaFoldDB" id="A0A8S3XSQ7"/>
<dbReference type="Proteomes" id="UP000691718">
    <property type="component" value="Unassembled WGS sequence"/>
</dbReference>
<feature type="region of interest" description="Disordered" evidence="1">
    <location>
        <begin position="1"/>
        <end position="28"/>
    </location>
</feature>
<keyword evidence="2" id="KW-1133">Transmembrane helix</keyword>
<feature type="region of interest" description="Disordered" evidence="1">
    <location>
        <begin position="65"/>
        <end position="95"/>
    </location>
</feature>
<evidence type="ECO:0000256" key="2">
    <source>
        <dbReference type="SAM" id="Phobius"/>
    </source>
</evidence>
<evidence type="ECO:0000256" key="1">
    <source>
        <dbReference type="SAM" id="MobiDB-lite"/>
    </source>
</evidence>
<reference evidence="3" key="1">
    <citation type="submission" date="2021-04" db="EMBL/GenBank/DDBJ databases">
        <authorList>
            <person name="Tunstrom K."/>
        </authorList>
    </citation>
    <scope>NUCLEOTIDE SEQUENCE</scope>
</reference>
<gene>
    <name evidence="3" type="ORF">PAPOLLO_LOCUS19425</name>
</gene>
<evidence type="ECO:0000313" key="3">
    <source>
        <dbReference type="EMBL" id="CAG5030265.1"/>
    </source>
</evidence>
<evidence type="ECO:0000313" key="4">
    <source>
        <dbReference type="Proteomes" id="UP000691718"/>
    </source>
</evidence>
<sequence length="95" mass="9586">MSQLSNKTPFARGNTVLDGEGFTSGGYEQTYAGTQAQRRGMGTGAAVGLGVGALAAGGLAGYALGGGFSDSPTHEEVQVQSFSESADFGGDDWMD</sequence>
<dbReference type="EMBL" id="CAJQZP010001208">
    <property type="protein sequence ID" value="CAG5030265.1"/>
    <property type="molecule type" value="Genomic_DNA"/>
</dbReference>
<dbReference type="OrthoDB" id="7475680at2759"/>
<name>A0A8S3XSQ7_PARAO</name>
<organism evidence="3 4">
    <name type="scientific">Parnassius apollo</name>
    <name type="common">Apollo butterfly</name>
    <name type="synonym">Papilio apollo</name>
    <dbReference type="NCBI Taxonomy" id="110799"/>
    <lineage>
        <taxon>Eukaryota</taxon>
        <taxon>Metazoa</taxon>
        <taxon>Ecdysozoa</taxon>
        <taxon>Arthropoda</taxon>
        <taxon>Hexapoda</taxon>
        <taxon>Insecta</taxon>
        <taxon>Pterygota</taxon>
        <taxon>Neoptera</taxon>
        <taxon>Endopterygota</taxon>
        <taxon>Lepidoptera</taxon>
        <taxon>Glossata</taxon>
        <taxon>Ditrysia</taxon>
        <taxon>Papilionoidea</taxon>
        <taxon>Papilionidae</taxon>
        <taxon>Parnassiinae</taxon>
        <taxon>Parnassini</taxon>
        <taxon>Parnassius</taxon>
        <taxon>Parnassius</taxon>
    </lineage>
</organism>